<dbReference type="Gene3D" id="3.30.450.20">
    <property type="entry name" value="PAS domain"/>
    <property type="match status" value="1"/>
</dbReference>
<dbReference type="InterPro" id="IPR036890">
    <property type="entry name" value="HATPase_C_sf"/>
</dbReference>
<dbReference type="Pfam" id="PF02518">
    <property type="entry name" value="HATPase_c"/>
    <property type="match status" value="1"/>
</dbReference>
<dbReference type="InterPro" id="IPR050351">
    <property type="entry name" value="BphY/WalK/GraS-like"/>
</dbReference>
<evidence type="ECO:0000256" key="7">
    <source>
        <dbReference type="SAM" id="Coils"/>
    </source>
</evidence>
<evidence type="ECO:0000256" key="1">
    <source>
        <dbReference type="ARBA" id="ARBA00000085"/>
    </source>
</evidence>
<evidence type="ECO:0000313" key="10">
    <source>
        <dbReference type="Proteomes" id="UP000295375"/>
    </source>
</evidence>
<dbReference type="SMART" id="SM00387">
    <property type="entry name" value="HATPase_c"/>
    <property type="match status" value="1"/>
</dbReference>
<protein>
    <recommendedName>
        <fullName evidence="2">histidine kinase</fullName>
        <ecNumber evidence="2">2.7.13.3</ecNumber>
    </recommendedName>
</protein>
<dbReference type="GO" id="GO:0000155">
    <property type="term" value="F:phosphorelay sensor kinase activity"/>
    <property type="evidence" value="ECO:0007669"/>
    <property type="project" value="InterPro"/>
</dbReference>
<dbReference type="FunFam" id="3.30.565.10:FF:000006">
    <property type="entry name" value="Sensor histidine kinase WalK"/>
    <property type="match status" value="1"/>
</dbReference>
<dbReference type="EMBL" id="SNYM01000023">
    <property type="protein sequence ID" value="TDQ44603.1"/>
    <property type="molecule type" value="Genomic_DNA"/>
</dbReference>
<dbReference type="SUPFAM" id="SSF55785">
    <property type="entry name" value="PYP-like sensor domain (PAS domain)"/>
    <property type="match status" value="1"/>
</dbReference>
<comment type="caution">
    <text evidence="9">The sequence shown here is derived from an EMBL/GenBank/DDBJ whole genome shotgun (WGS) entry which is preliminary data.</text>
</comment>
<dbReference type="OrthoDB" id="9808408at2"/>
<accession>A0A4R6UH93</accession>
<dbReference type="PROSITE" id="PS50109">
    <property type="entry name" value="HIS_KIN"/>
    <property type="match status" value="1"/>
</dbReference>
<dbReference type="GO" id="GO:0006355">
    <property type="term" value="P:regulation of DNA-templated transcription"/>
    <property type="evidence" value="ECO:0007669"/>
    <property type="project" value="InterPro"/>
</dbReference>
<dbReference type="PANTHER" id="PTHR42878:SF15">
    <property type="entry name" value="BACTERIOPHYTOCHROME"/>
    <property type="match status" value="1"/>
</dbReference>
<keyword evidence="5 9" id="KW-0418">Kinase</keyword>
<evidence type="ECO:0000256" key="6">
    <source>
        <dbReference type="ARBA" id="ARBA00023136"/>
    </source>
</evidence>
<dbReference type="GO" id="GO:0007234">
    <property type="term" value="P:osmosensory signaling via phosphorelay pathway"/>
    <property type="evidence" value="ECO:0007669"/>
    <property type="project" value="TreeGrafter"/>
</dbReference>
<dbReference type="InterPro" id="IPR004358">
    <property type="entry name" value="Sig_transdc_His_kin-like_C"/>
</dbReference>
<dbReference type="Pfam" id="PF00512">
    <property type="entry name" value="HisKA"/>
    <property type="match status" value="1"/>
</dbReference>
<dbReference type="NCBIfam" id="TIGR00229">
    <property type="entry name" value="sensory_box"/>
    <property type="match status" value="1"/>
</dbReference>
<gene>
    <name evidence="9" type="ORF">EV696_1235</name>
</gene>
<evidence type="ECO:0000256" key="2">
    <source>
        <dbReference type="ARBA" id="ARBA00012438"/>
    </source>
</evidence>
<organism evidence="9 10">
    <name type="scientific">Permianibacter aggregans</name>
    <dbReference type="NCBI Taxonomy" id="1510150"/>
    <lineage>
        <taxon>Bacteria</taxon>
        <taxon>Pseudomonadati</taxon>
        <taxon>Pseudomonadota</taxon>
        <taxon>Gammaproteobacteria</taxon>
        <taxon>Pseudomonadales</taxon>
        <taxon>Pseudomonadaceae</taxon>
        <taxon>Permianibacter</taxon>
    </lineage>
</organism>
<dbReference type="Pfam" id="PF00989">
    <property type="entry name" value="PAS"/>
    <property type="match status" value="1"/>
</dbReference>
<dbReference type="InterPro" id="IPR003594">
    <property type="entry name" value="HATPase_dom"/>
</dbReference>
<dbReference type="SMART" id="SM00388">
    <property type="entry name" value="HisKA"/>
    <property type="match status" value="1"/>
</dbReference>
<dbReference type="SUPFAM" id="SSF55874">
    <property type="entry name" value="ATPase domain of HSP90 chaperone/DNA topoisomerase II/histidine kinase"/>
    <property type="match status" value="1"/>
</dbReference>
<dbReference type="PANTHER" id="PTHR42878">
    <property type="entry name" value="TWO-COMPONENT HISTIDINE KINASE"/>
    <property type="match status" value="1"/>
</dbReference>
<keyword evidence="3" id="KW-0597">Phosphoprotein</keyword>
<reference evidence="9 10" key="1">
    <citation type="submission" date="2019-03" db="EMBL/GenBank/DDBJ databases">
        <title>Genomic Encyclopedia of Type Strains, Phase IV (KMG-IV): sequencing the most valuable type-strain genomes for metagenomic binning, comparative biology and taxonomic classification.</title>
        <authorList>
            <person name="Goeker M."/>
        </authorList>
    </citation>
    <scope>NUCLEOTIDE SEQUENCE [LARGE SCALE GENOMIC DNA]</scope>
    <source>
        <strain evidence="9 10">DSM 103792</strain>
    </source>
</reference>
<feature type="coiled-coil region" evidence="7">
    <location>
        <begin position="237"/>
        <end position="271"/>
    </location>
</feature>
<keyword evidence="4" id="KW-0808">Transferase</keyword>
<dbReference type="InterPro" id="IPR035965">
    <property type="entry name" value="PAS-like_dom_sf"/>
</dbReference>
<dbReference type="GO" id="GO:0005886">
    <property type="term" value="C:plasma membrane"/>
    <property type="evidence" value="ECO:0007669"/>
    <property type="project" value="UniProtKB-ARBA"/>
</dbReference>
<dbReference type="GO" id="GO:0000156">
    <property type="term" value="F:phosphorelay response regulator activity"/>
    <property type="evidence" value="ECO:0007669"/>
    <property type="project" value="TreeGrafter"/>
</dbReference>
<dbReference type="Gene3D" id="3.30.565.10">
    <property type="entry name" value="Histidine kinase-like ATPase, C-terminal domain"/>
    <property type="match status" value="1"/>
</dbReference>
<sequence length="497" mass="56236">MNPVELSPPALDQAPFAVMIFDAQGVVHYANGSFRFLCGHLYPAPGSNENGALQIPADDALLQNWKNYSSERECAVKSEWLRNPESDEFFYGVVRLQAYGNQTLACFYAQDLSELRLTYRSLRSTMETFHAIFNLAPDVISLTRMSDNVVVQVNKAYEKLSGYDASHLLGRTSIDSGAWKNPSDRLRLLEGLMAHGRVECMPVEMLDKQGNILHVSVSSVVVQLHGEPHMLSIFRDISEQVRNERDLRELNQQLEERVTTRTQELSRLNQELESYIYTLSHDLRSPIRAISGFSALLREQGESELSEDNRILLNRIESAAKRMMQMTDDLLRLARLSRSAVERKTLSLARIAEEVHKDFEAHHPERHVELICKDPLTAWGDPQLLRHVIENLISNAWKYTSTKPNATIRLWSEADIHNQTRFLIQDNGVGFDSSYAQRLFQPFYRMHKDSEFPGTGIGLATVARIVYAHGGQVGASATPGGGAMFWFSLPNQEDNDA</sequence>
<dbReference type="Gene3D" id="1.10.287.130">
    <property type="match status" value="1"/>
</dbReference>
<dbReference type="InterPro" id="IPR003661">
    <property type="entry name" value="HisK_dim/P_dom"/>
</dbReference>
<dbReference type="RefSeq" id="WP_133593045.1">
    <property type="nucleotide sequence ID" value="NZ_CP037953.1"/>
</dbReference>
<dbReference type="Proteomes" id="UP000295375">
    <property type="component" value="Unassembled WGS sequence"/>
</dbReference>
<evidence type="ECO:0000256" key="4">
    <source>
        <dbReference type="ARBA" id="ARBA00022679"/>
    </source>
</evidence>
<dbReference type="AlphaFoldDB" id="A0A4R6UH93"/>
<keyword evidence="7" id="KW-0175">Coiled coil</keyword>
<dbReference type="SUPFAM" id="SSF47384">
    <property type="entry name" value="Homodimeric domain of signal transducing histidine kinase"/>
    <property type="match status" value="1"/>
</dbReference>
<name>A0A4R6UH93_9GAMM</name>
<dbReference type="InterPro" id="IPR005467">
    <property type="entry name" value="His_kinase_dom"/>
</dbReference>
<evidence type="ECO:0000256" key="3">
    <source>
        <dbReference type="ARBA" id="ARBA00022553"/>
    </source>
</evidence>
<evidence type="ECO:0000256" key="5">
    <source>
        <dbReference type="ARBA" id="ARBA00022777"/>
    </source>
</evidence>
<dbReference type="EC" id="2.7.13.3" evidence="2"/>
<dbReference type="PRINTS" id="PR00344">
    <property type="entry name" value="BCTRLSENSOR"/>
</dbReference>
<keyword evidence="6" id="KW-0472">Membrane</keyword>
<dbReference type="CDD" id="cd00082">
    <property type="entry name" value="HisKA"/>
    <property type="match status" value="1"/>
</dbReference>
<keyword evidence="10" id="KW-1185">Reference proteome</keyword>
<comment type="catalytic activity">
    <reaction evidence="1">
        <text>ATP + protein L-histidine = ADP + protein N-phospho-L-histidine.</text>
        <dbReference type="EC" id="2.7.13.3"/>
    </reaction>
</comment>
<dbReference type="InterPro" id="IPR000014">
    <property type="entry name" value="PAS"/>
</dbReference>
<dbReference type="InterPro" id="IPR013767">
    <property type="entry name" value="PAS_fold"/>
</dbReference>
<evidence type="ECO:0000313" key="9">
    <source>
        <dbReference type="EMBL" id="TDQ44603.1"/>
    </source>
</evidence>
<feature type="domain" description="Histidine kinase" evidence="8">
    <location>
        <begin position="278"/>
        <end position="493"/>
    </location>
</feature>
<dbReference type="InterPro" id="IPR036097">
    <property type="entry name" value="HisK_dim/P_sf"/>
</dbReference>
<dbReference type="GO" id="GO:0030295">
    <property type="term" value="F:protein kinase activator activity"/>
    <property type="evidence" value="ECO:0007669"/>
    <property type="project" value="TreeGrafter"/>
</dbReference>
<proteinExistence type="predicted"/>
<evidence type="ECO:0000259" key="8">
    <source>
        <dbReference type="PROSITE" id="PS50109"/>
    </source>
</evidence>